<evidence type="ECO:0000256" key="2">
    <source>
        <dbReference type="ARBA" id="ARBA00022692"/>
    </source>
</evidence>
<dbReference type="AlphaFoldDB" id="A0A848DHQ5"/>
<feature type="transmembrane region" description="Helical" evidence="5">
    <location>
        <begin position="244"/>
        <end position="265"/>
    </location>
</feature>
<evidence type="ECO:0000313" key="6">
    <source>
        <dbReference type="EMBL" id="NMH92210.1"/>
    </source>
</evidence>
<protein>
    <submittedName>
        <fullName evidence="6">MFS transporter</fullName>
    </submittedName>
</protein>
<gene>
    <name evidence="6" type="ORF">HF519_11640</name>
</gene>
<dbReference type="SUPFAM" id="SSF103473">
    <property type="entry name" value="MFS general substrate transporter"/>
    <property type="match status" value="1"/>
</dbReference>
<feature type="transmembrane region" description="Helical" evidence="5">
    <location>
        <begin position="12"/>
        <end position="32"/>
    </location>
</feature>
<dbReference type="GO" id="GO:0022857">
    <property type="term" value="F:transmembrane transporter activity"/>
    <property type="evidence" value="ECO:0007669"/>
    <property type="project" value="InterPro"/>
</dbReference>
<evidence type="ECO:0000313" key="7">
    <source>
        <dbReference type="Proteomes" id="UP000586918"/>
    </source>
</evidence>
<comment type="caution">
    <text evidence="6">The sequence shown here is derived from an EMBL/GenBank/DDBJ whole genome shotgun (WGS) entry which is preliminary data.</text>
</comment>
<reference evidence="6 7" key="1">
    <citation type="submission" date="2020-04" db="EMBL/GenBank/DDBJ databases">
        <authorList>
            <person name="Klaysubun C."/>
            <person name="Duangmal K."/>
            <person name="Lipun K."/>
        </authorList>
    </citation>
    <scope>NUCLEOTIDE SEQUENCE [LARGE SCALE GENOMIC DNA]</scope>
    <source>
        <strain evidence="6 7">DSM 45300</strain>
    </source>
</reference>
<dbReference type="InterPro" id="IPR036259">
    <property type="entry name" value="MFS_trans_sf"/>
</dbReference>
<feature type="transmembrane region" description="Helical" evidence="5">
    <location>
        <begin position="277"/>
        <end position="299"/>
    </location>
</feature>
<dbReference type="InterPro" id="IPR011701">
    <property type="entry name" value="MFS"/>
</dbReference>
<comment type="subcellular location">
    <subcellularLocation>
        <location evidence="1">Membrane</location>
        <topology evidence="1">Multi-pass membrane protein</topology>
    </subcellularLocation>
</comment>
<evidence type="ECO:0000256" key="1">
    <source>
        <dbReference type="ARBA" id="ARBA00004141"/>
    </source>
</evidence>
<proteinExistence type="predicted"/>
<organism evidence="6 7">
    <name type="scientific">Pseudonocardia bannensis</name>
    <dbReference type="NCBI Taxonomy" id="630973"/>
    <lineage>
        <taxon>Bacteria</taxon>
        <taxon>Bacillati</taxon>
        <taxon>Actinomycetota</taxon>
        <taxon>Actinomycetes</taxon>
        <taxon>Pseudonocardiales</taxon>
        <taxon>Pseudonocardiaceae</taxon>
        <taxon>Pseudonocardia</taxon>
    </lineage>
</organism>
<dbReference type="GO" id="GO:0016020">
    <property type="term" value="C:membrane"/>
    <property type="evidence" value="ECO:0007669"/>
    <property type="project" value="UniProtKB-SubCell"/>
</dbReference>
<feature type="transmembrane region" description="Helical" evidence="5">
    <location>
        <begin position="305"/>
        <end position="329"/>
    </location>
</feature>
<dbReference type="EMBL" id="JAAXKZ010000033">
    <property type="protein sequence ID" value="NMH92210.1"/>
    <property type="molecule type" value="Genomic_DNA"/>
</dbReference>
<sequence>MRHAETAQPPPRPARLAVAVTFAVNGALFGSWAPRIPEIKANLALSDGVLGLALLAPAVGSLVTMPLAGTIAARWGSGPSTRVAAVLFFMAALPIAVAGDAVTLWAALFVFGAMMGGLDVLMNAQGVTVEQAYGRSVLSSFHAVFSLGALTGTVIGSVAVGLGVSLLVQFAVLGAVSLAVVLPLSRSFLADPPAPPEAGPVPLFALPRGPLIPLAVAAFAVLLAEGSTADWSAVLLRDSLGAGPAAAGAAFAAFSATMTLGRLIGDRVLTRLGRRRAIRWFAGSGATGLAAGLAVAAVLGPGPGAVGAAVAGFSLLGVGLSVTFPALLAEAGATPAIAMDSRSCGRLVTSWVKP</sequence>
<feature type="transmembrane region" description="Helical" evidence="5">
    <location>
        <begin position="80"/>
        <end position="98"/>
    </location>
</feature>
<name>A0A848DHQ5_9PSEU</name>
<keyword evidence="7" id="KW-1185">Reference proteome</keyword>
<dbReference type="InterPro" id="IPR051788">
    <property type="entry name" value="MFS_Transporter"/>
</dbReference>
<dbReference type="CDD" id="cd17393">
    <property type="entry name" value="MFS_MosC_like"/>
    <property type="match status" value="1"/>
</dbReference>
<keyword evidence="4 5" id="KW-0472">Membrane</keyword>
<evidence type="ECO:0000256" key="4">
    <source>
        <dbReference type="ARBA" id="ARBA00023136"/>
    </source>
</evidence>
<feature type="transmembrane region" description="Helical" evidence="5">
    <location>
        <begin position="52"/>
        <end position="73"/>
    </location>
</feature>
<evidence type="ECO:0000256" key="5">
    <source>
        <dbReference type="SAM" id="Phobius"/>
    </source>
</evidence>
<dbReference type="PANTHER" id="PTHR23514">
    <property type="entry name" value="BYPASS OF STOP CODON PROTEIN 6"/>
    <property type="match status" value="1"/>
</dbReference>
<accession>A0A848DHQ5</accession>
<evidence type="ECO:0000256" key="3">
    <source>
        <dbReference type="ARBA" id="ARBA00022989"/>
    </source>
</evidence>
<dbReference type="Gene3D" id="1.20.1250.20">
    <property type="entry name" value="MFS general substrate transporter like domains"/>
    <property type="match status" value="2"/>
</dbReference>
<dbReference type="Pfam" id="PF07690">
    <property type="entry name" value="MFS_1"/>
    <property type="match status" value="1"/>
</dbReference>
<keyword evidence="2 5" id="KW-0812">Transmembrane</keyword>
<keyword evidence="3 5" id="KW-1133">Transmembrane helix</keyword>
<dbReference type="Proteomes" id="UP000586918">
    <property type="component" value="Unassembled WGS sequence"/>
</dbReference>
<feature type="transmembrane region" description="Helical" evidence="5">
    <location>
        <begin position="143"/>
        <end position="164"/>
    </location>
</feature>
<dbReference type="PANTHER" id="PTHR23514:SF13">
    <property type="entry name" value="INNER MEMBRANE PROTEIN YBJJ"/>
    <property type="match status" value="1"/>
</dbReference>
<feature type="transmembrane region" description="Helical" evidence="5">
    <location>
        <begin position="170"/>
        <end position="189"/>
    </location>
</feature>